<dbReference type="SUPFAM" id="SSF64518">
    <property type="entry name" value="Phase 1 flagellin"/>
    <property type="match status" value="2"/>
</dbReference>
<keyword evidence="7" id="KW-1185">Reference proteome</keyword>
<keyword evidence="6" id="KW-0969">Cilium</keyword>
<dbReference type="OrthoDB" id="9796789at2"/>
<keyword evidence="6" id="KW-0966">Cell projection</keyword>
<protein>
    <recommendedName>
        <fullName evidence="3">Flagellin</fullName>
    </recommendedName>
</protein>
<gene>
    <name evidence="6" type="primary">fliC</name>
    <name evidence="6" type="ORF">V22_04130</name>
</gene>
<dbReference type="PRINTS" id="PR00207">
    <property type="entry name" value="FLAGELLIN"/>
</dbReference>
<dbReference type="GO" id="GO:0005576">
    <property type="term" value="C:extracellular region"/>
    <property type="evidence" value="ECO:0007669"/>
    <property type="project" value="UniProtKB-SubCell"/>
</dbReference>
<feature type="domain" description="Flagellin C-terminal" evidence="5">
    <location>
        <begin position="986"/>
        <end position="1071"/>
    </location>
</feature>
<dbReference type="GO" id="GO:0009288">
    <property type="term" value="C:bacterial-type flagellum"/>
    <property type="evidence" value="ECO:0007669"/>
    <property type="project" value="UniProtKB-SubCell"/>
</dbReference>
<dbReference type="EMBL" id="CP036316">
    <property type="protein sequence ID" value="QDT63195.1"/>
    <property type="molecule type" value="Genomic_DNA"/>
</dbReference>
<dbReference type="KEGG" id="chya:V22_04130"/>
<comment type="function">
    <text evidence="3">Flagellin is the subunit protein which polymerizes to form the filaments of bacterial flagella.</text>
</comment>
<dbReference type="InterPro" id="IPR001029">
    <property type="entry name" value="Flagellin_N"/>
</dbReference>
<dbReference type="PANTHER" id="PTHR42792:SF2">
    <property type="entry name" value="FLAGELLIN"/>
    <property type="match status" value="1"/>
</dbReference>
<evidence type="ECO:0000256" key="3">
    <source>
        <dbReference type="RuleBase" id="RU362073"/>
    </source>
</evidence>
<feature type="domain" description="Flagellin N-terminal" evidence="4">
    <location>
        <begin position="4"/>
        <end position="142"/>
    </location>
</feature>
<dbReference type="Pfam" id="PF00669">
    <property type="entry name" value="Flagellin_N"/>
    <property type="match status" value="1"/>
</dbReference>
<dbReference type="Gene3D" id="3.30.70.2120">
    <property type="match status" value="1"/>
</dbReference>
<keyword evidence="2 3" id="KW-0975">Bacterial flagellum</keyword>
<evidence type="ECO:0000313" key="7">
    <source>
        <dbReference type="Proteomes" id="UP000319976"/>
    </source>
</evidence>
<keyword evidence="3" id="KW-0964">Secreted</keyword>
<sequence>MTRINTNVASLRGLRSMNRANMLLDTSMTRLSTGLKINSGKDNPAGLIASETLRSQMSAIEQSIKNSNRANNVIGTADAALGEIGGLLSQIRGLVQEGLNDGAISQSEKEANQLQIDAALSAINRISSNTSFAGDKLIDGSKAFNTSISTTDAAKISDYQINEAILGTNASLDLNATVTAQAEKAELAYFGGGLSSRATLEIGGSNGNELVFLGETASVDDIASAVNSVSDSTGVSASVVDGLQLGSENGVAASLTAASGDATQATFNFDAVAAVAASNTWEAIAQTEATTGELATTGGDASATYNIATNSAGSLAGAAANGLTIVINDNGDASSSANYNYDTNTLTIDTDSTNNDVDALQAIVEGAGITTTGTGGGTNLAANTFALTFTQNTGALSSAAQVTNQAGAATTGGVDQEQVTFTALATGTAGNSIRVALDTGAATTGVAVSGNDITFSLASGATVNDLVSILDNPQTADEIAAAALIGISVTGGGTASTNSVTSADRALGSGSLASGAAATTVSFTADTAGADGNNISVNVNRGAGADSIAVNGNAITINLQNSTTITGFETLFNGTSAGAIAARALVDFSFTPGDGSTQITNDTSSATNLTNGADQPEITITAASEGADGNNVRVRFQAASTANAATSVAVSGNDITFTLGTDASSQINATIADLQNLLDNPGTDAGALAAAALIDIAPTTGTETSSVLSSASPLLSGTFGTANTLANGSDLTTTLTVLDNRAAGSTGTLSVAFTATPSTASLGATIGTADSNGNQTITFALATDSSGNVTSTVDDLKALIAADSSLDSLLKVDGTAGEDGLLFATSATALQGGEDAAVLLTSNDYGSRESVKLSVLDGTFTTVDTAGVIASSDTGADIGVSINGQTASTSGLSATLKTNTLDATFSFNEANNLVDETAAISITGGGSLFQIGQEVSAAGQVGVGIEAVNTARLGGITGKLYELGTGNGKSLLDVGQGGVSGETLVSIIEESINRVSNLRGRLGAVQANVIDTNISTLGVALENIAEARSQIVDTDFAEETANLTRAQILSQSAISVLSIANQNPQQVLSLLG</sequence>
<reference evidence="6 7" key="1">
    <citation type="submission" date="2019-02" db="EMBL/GenBank/DDBJ databases">
        <title>Deep-cultivation of Planctomycetes and their phenomic and genomic characterization uncovers novel biology.</title>
        <authorList>
            <person name="Wiegand S."/>
            <person name="Jogler M."/>
            <person name="Boedeker C."/>
            <person name="Pinto D."/>
            <person name="Vollmers J."/>
            <person name="Rivas-Marin E."/>
            <person name="Kohn T."/>
            <person name="Peeters S.H."/>
            <person name="Heuer A."/>
            <person name="Rast P."/>
            <person name="Oberbeckmann S."/>
            <person name="Bunk B."/>
            <person name="Jeske O."/>
            <person name="Meyerdierks A."/>
            <person name="Storesund J.E."/>
            <person name="Kallscheuer N."/>
            <person name="Luecker S."/>
            <person name="Lage O.M."/>
            <person name="Pohl T."/>
            <person name="Merkel B.J."/>
            <person name="Hornburger P."/>
            <person name="Mueller R.-W."/>
            <person name="Bruemmer F."/>
            <person name="Labrenz M."/>
            <person name="Spormann A.M."/>
            <person name="Op den Camp H."/>
            <person name="Overmann J."/>
            <person name="Amann R."/>
            <person name="Jetten M.S.M."/>
            <person name="Mascher T."/>
            <person name="Medema M.H."/>
            <person name="Devos D.P."/>
            <person name="Kaster A.-K."/>
            <person name="Ovreas L."/>
            <person name="Rohde M."/>
            <person name="Galperin M.Y."/>
            <person name="Jogler C."/>
        </authorList>
    </citation>
    <scope>NUCLEOTIDE SEQUENCE [LARGE SCALE GENOMIC DNA]</scope>
    <source>
        <strain evidence="6 7">V22</strain>
    </source>
</reference>
<dbReference type="RefSeq" id="WP_145259324.1">
    <property type="nucleotide sequence ID" value="NZ_CP036316.1"/>
</dbReference>
<comment type="subcellular location">
    <subcellularLocation>
        <location evidence="3">Secreted</location>
    </subcellularLocation>
    <subcellularLocation>
        <location evidence="3">Bacterial flagellum</location>
    </subcellularLocation>
</comment>
<keyword evidence="6" id="KW-0282">Flagellum</keyword>
<dbReference type="PANTHER" id="PTHR42792">
    <property type="entry name" value="FLAGELLIN"/>
    <property type="match status" value="1"/>
</dbReference>
<dbReference type="AlphaFoldDB" id="A0A517T499"/>
<evidence type="ECO:0000259" key="5">
    <source>
        <dbReference type="Pfam" id="PF00700"/>
    </source>
</evidence>
<dbReference type="InterPro" id="IPR046358">
    <property type="entry name" value="Flagellin_C"/>
</dbReference>
<evidence type="ECO:0000313" key="6">
    <source>
        <dbReference type="EMBL" id="QDT63195.1"/>
    </source>
</evidence>
<organism evidence="6 7">
    <name type="scientific">Calycomorphotria hydatis</name>
    <dbReference type="NCBI Taxonomy" id="2528027"/>
    <lineage>
        <taxon>Bacteria</taxon>
        <taxon>Pseudomonadati</taxon>
        <taxon>Planctomycetota</taxon>
        <taxon>Planctomycetia</taxon>
        <taxon>Planctomycetales</taxon>
        <taxon>Planctomycetaceae</taxon>
        <taxon>Calycomorphotria</taxon>
    </lineage>
</organism>
<dbReference type="Gene3D" id="1.20.1330.10">
    <property type="entry name" value="f41 fragment of flagellin, N-terminal domain"/>
    <property type="match status" value="2"/>
</dbReference>
<name>A0A517T499_9PLAN</name>
<dbReference type="Pfam" id="PF00700">
    <property type="entry name" value="Flagellin_C"/>
    <property type="match status" value="1"/>
</dbReference>
<dbReference type="GO" id="GO:0005198">
    <property type="term" value="F:structural molecule activity"/>
    <property type="evidence" value="ECO:0007669"/>
    <property type="project" value="UniProtKB-UniRule"/>
</dbReference>
<evidence type="ECO:0000256" key="1">
    <source>
        <dbReference type="ARBA" id="ARBA00005709"/>
    </source>
</evidence>
<evidence type="ECO:0000259" key="4">
    <source>
        <dbReference type="Pfam" id="PF00669"/>
    </source>
</evidence>
<comment type="similarity">
    <text evidence="1 3">Belongs to the bacterial flagellin family.</text>
</comment>
<proteinExistence type="inferred from homology"/>
<evidence type="ECO:0000256" key="2">
    <source>
        <dbReference type="ARBA" id="ARBA00023143"/>
    </source>
</evidence>
<dbReference type="Proteomes" id="UP000319976">
    <property type="component" value="Chromosome"/>
</dbReference>
<dbReference type="InterPro" id="IPR001492">
    <property type="entry name" value="Flagellin"/>
</dbReference>
<accession>A0A517T499</accession>